<evidence type="ECO:0000256" key="1">
    <source>
        <dbReference type="ARBA" id="ARBA00000427"/>
    </source>
</evidence>
<accession>A0A975J060</accession>
<evidence type="ECO:0000259" key="6">
    <source>
        <dbReference type="Pfam" id="PF14873"/>
    </source>
</evidence>
<dbReference type="Proteomes" id="UP000676169">
    <property type="component" value="Chromosome"/>
</dbReference>
<sequence>MMKSSLFLIPFLLTFTNAAEVATVQPVCPVLVGQEINPVLGFKVTLDQPAKLEGIEAALTGTSRIQDVERVRIFRGKEASASAGGEAVAELAPKTGAMSRSCDLTLEAGVHWFWLSVELKKTADIDGRVDAALNRLKIGGAVVEPAISSPEGSQRIGLLLRKPGDDKSKAYRIPGLVRTKKGTLLAAYDIRYRNAGDLPADIDVGLSRSTDGGKVWEPMRVAVDMGDDPKFNYDGVGDPCIFSDDVTGRVWIASLWSHGKRAWNGSGPGMTPDETGQLVLSYSDDDGRSWSKGESITPQVKNPEWQLLFNGPGTGITMKDGTLAVPAQYKAADGKPFSTMLSSKDRGKTWAIGTGVKSDTTEAQLVELADGSIMINCRDNRGGSRTIATTKDLGRTWTPHPTDRKELREPVCMGSLLRWNHPKHGDLLLFSNPDSTKGRQSMTVKLSKDQGMTWPDAAARLYDERPCFGYSCLAPAGDSHVGVLYEGNGSLIYLRLPLSEWFK</sequence>
<comment type="catalytic activity">
    <reaction evidence="1">
        <text>Hydrolysis of alpha-(2-&gt;3)-, alpha-(2-&gt;6)-, alpha-(2-&gt;8)- glycosidic linkages of terminal sialic acid residues in oligosaccharides, glycoproteins, glycolipids, colominic acid and synthetic substrates.</text>
        <dbReference type="EC" id="3.2.1.18"/>
    </reaction>
</comment>
<name>A0A975J060_9BACT</name>
<dbReference type="AlphaFoldDB" id="A0A975J060"/>
<feature type="signal peptide" evidence="4">
    <location>
        <begin position="1"/>
        <end position="18"/>
    </location>
</feature>
<protein>
    <recommendedName>
        <fullName evidence="3">exo-alpha-sialidase</fullName>
        <ecNumber evidence="3">3.2.1.18</ecNumber>
    </recommendedName>
</protein>
<dbReference type="Gene3D" id="2.60.40.1290">
    <property type="match status" value="2"/>
</dbReference>
<evidence type="ECO:0000256" key="3">
    <source>
        <dbReference type="ARBA" id="ARBA00012733"/>
    </source>
</evidence>
<keyword evidence="7" id="KW-0326">Glycosidase</keyword>
<dbReference type="GO" id="GO:0009313">
    <property type="term" value="P:oligosaccharide catabolic process"/>
    <property type="evidence" value="ECO:0007669"/>
    <property type="project" value="TreeGrafter"/>
</dbReference>
<feature type="chain" id="PRO_5037722763" description="exo-alpha-sialidase" evidence="4">
    <location>
        <begin position="19"/>
        <end position="503"/>
    </location>
</feature>
<dbReference type="GO" id="GO:0016020">
    <property type="term" value="C:membrane"/>
    <property type="evidence" value="ECO:0007669"/>
    <property type="project" value="TreeGrafter"/>
</dbReference>
<dbReference type="CDD" id="cd15482">
    <property type="entry name" value="Sialidase_non-viral"/>
    <property type="match status" value="1"/>
</dbReference>
<keyword evidence="8" id="KW-1185">Reference proteome</keyword>
<dbReference type="EMBL" id="CP073100">
    <property type="protein sequence ID" value="QUE51589.1"/>
    <property type="molecule type" value="Genomic_DNA"/>
</dbReference>
<feature type="domain" description="Sialidase" evidence="5">
    <location>
        <begin position="200"/>
        <end position="481"/>
    </location>
</feature>
<organism evidence="7 8">
    <name type="scientific">Luteolibacter ambystomatis</name>
    <dbReference type="NCBI Taxonomy" id="2824561"/>
    <lineage>
        <taxon>Bacteria</taxon>
        <taxon>Pseudomonadati</taxon>
        <taxon>Verrucomicrobiota</taxon>
        <taxon>Verrucomicrobiia</taxon>
        <taxon>Verrucomicrobiales</taxon>
        <taxon>Verrucomicrobiaceae</taxon>
        <taxon>Luteolibacter</taxon>
    </lineage>
</organism>
<dbReference type="InterPro" id="IPR036278">
    <property type="entry name" value="Sialidase_sf"/>
</dbReference>
<dbReference type="Pfam" id="PF14873">
    <property type="entry name" value="BNR_assoc_N"/>
    <property type="match status" value="1"/>
</dbReference>
<evidence type="ECO:0000256" key="2">
    <source>
        <dbReference type="ARBA" id="ARBA00009348"/>
    </source>
</evidence>
<feature type="domain" description="Sialidase N-terminal" evidence="6">
    <location>
        <begin position="20"/>
        <end position="140"/>
    </location>
</feature>
<dbReference type="InterPro" id="IPR029456">
    <property type="entry name" value="Sialidase_N"/>
</dbReference>
<proteinExistence type="inferred from homology"/>
<dbReference type="Gene3D" id="2.120.10.10">
    <property type="match status" value="1"/>
</dbReference>
<dbReference type="InterPro" id="IPR026856">
    <property type="entry name" value="Sialidase_fam"/>
</dbReference>
<evidence type="ECO:0000313" key="8">
    <source>
        <dbReference type="Proteomes" id="UP000676169"/>
    </source>
</evidence>
<dbReference type="EC" id="3.2.1.18" evidence="3"/>
<gene>
    <name evidence="7" type="ORF">KBB96_01540</name>
</gene>
<evidence type="ECO:0000313" key="7">
    <source>
        <dbReference type="EMBL" id="QUE51589.1"/>
    </source>
</evidence>
<keyword evidence="4" id="KW-0732">Signal</keyword>
<evidence type="ECO:0000256" key="4">
    <source>
        <dbReference type="SAM" id="SignalP"/>
    </source>
</evidence>
<dbReference type="InterPro" id="IPR011040">
    <property type="entry name" value="Sialidase"/>
</dbReference>
<reference evidence="7" key="1">
    <citation type="submission" date="2021-04" db="EMBL/GenBank/DDBJ databases">
        <title>Luteolibacter sp. 32A isolated from the skin of an Anderson's salamander (Ambystoma andersonii).</title>
        <authorList>
            <person name="Spergser J."/>
            <person name="Busse H.-J."/>
        </authorList>
    </citation>
    <scope>NUCLEOTIDE SEQUENCE</scope>
    <source>
        <strain evidence="7">32A</strain>
    </source>
</reference>
<dbReference type="PANTHER" id="PTHR10628">
    <property type="entry name" value="SIALIDASE"/>
    <property type="match status" value="1"/>
</dbReference>
<dbReference type="GO" id="GO:0006689">
    <property type="term" value="P:ganglioside catabolic process"/>
    <property type="evidence" value="ECO:0007669"/>
    <property type="project" value="TreeGrafter"/>
</dbReference>
<comment type="similarity">
    <text evidence="2">Belongs to the glycosyl hydrolase 33 family.</text>
</comment>
<dbReference type="GO" id="GO:0004308">
    <property type="term" value="F:exo-alpha-sialidase activity"/>
    <property type="evidence" value="ECO:0007669"/>
    <property type="project" value="UniProtKB-EC"/>
</dbReference>
<dbReference type="KEGG" id="lamb:KBB96_01540"/>
<dbReference type="PANTHER" id="PTHR10628:SF30">
    <property type="entry name" value="EXO-ALPHA-SIALIDASE"/>
    <property type="match status" value="1"/>
</dbReference>
<dbReference type="SUPFAM" id="SSF50939">
    <property type="entry name" value="Sialidases"/>
    <property type="match status" value="1"/>
</dbReference>
<dbReference type="GO" id="GO:0005737">
    <property type="term" value="C:cytoplasm"/>
    <property type="evidence" value="ECO:0007669"/>
    <property type="project" value="TreeGrafter"/>
</dbReference>
<dbReference type="RefSeq" id="WP_211631728.1">
    <property type="nucleotide sequence ID" value="NZ_CP073100.1"/>
</dbReference>
<dbReference type="Pfam" id="PF13088">
    <property type="entry name" value="BNR_2"/>
    <property type="match status" value="1"/>
</dbReference>
<keyword evidence="7" id="KW-0378">Hydrolase</keyword>
<evidence type="ECO:0000259" key="5">
    <source>
        <dbReference type="Pfam" id="PF13088"/>
    </source>
</evidence>